<gene>
    <name evidence="1" type="ORF">NDU88_011851</name>
</gene>
<reference evidence="1" key="1">
    <citation type="journal article" date="2022" name="bioRxiv">
        <title>Sequencing and chromosome-scale assembly of the giantPleurodeles waltlgenome.</title>
        <authorList>
            <person name="Brown T."/>
            <person name="Elewa A."/>
            <person name="Iarovenko S."/>
            <person name="Subramanian E."/>
            <person name="Araus A.J."/>
            <person name="Petzold A."/>
            <person name="Susuki M."/>
            <person name="Suzuki K.-i.T."/>
            <person name="Hayashi T."/>
            <person name="Toyoda A."/>
            <person name="Oliveira C."/>
            <person name="Osipova E."/>
            <person name="Leigh N.D."/>
            <person name="Simon A."/>
            <person name="Yun M.H."/>
        </authorList>
    </citation>
    <scope>NUCLEOTIDE SEQUENCE</scope>
    <source>
        <strain evidence="1">20211129_DDA</strain>
        <tissue evidence="1">Liver</tissue>
    </source>
</reference>
<sequence length="159" mass="17336">MGRHKRTDASQGNTMEQYTTPVVLPQRSAGLDVSGEAAGVPLSAGELSRVELLVAIQGSRVALDGKTEAVAVKVNLMRADLRKVAEKVKVAEGSIAELRSEVGHCGRKWRRPHLLLDGWRTRKGGPGGTMSGCWAFQSVRRGLLWNPLWRTGSRTCCSW</sequence>
<evidence type="ECO:0000313" key="2">
    <source>
        <dbReference type="Proteomes" id="UP001066276"/>
    </source>
</evidence>
<name>A0AAV7R4K8_PLEWA</name>
<comment type="caution">
    <text evidence="1">The sequence shown here is derived from an EMBL/GenBank/DDBJ whole genome shotgun (WGS) entry which is preliminary data.</text>
</comment>
<dbReference type="AlphaFoldDB" id="A0AAV7R4K8"/>
<protein>
    <submittedName>
        <fullName evidence="1">Uncharacterized protein</fullName>
    </submittedName>
</protein>
<dbReference type="EMBL" id="JANPWB010000010">
    <property type="protein sequence ID" value="KAJ1145565.1"/>
    <property type="molecule type" value="Genomic_DNA"/>
</dbReference>
<evidence type="ECO:0000313" key="1">
    <source>
        <dbReference type="EMBL" id="KAJ1145565.1"/>
    </source>
</evidence>
<organism evidence="1 2">
    <name type="scientific">Pleurodeles waltl</name>
    <name type="common">Iberian ribbed newt</name>
    <dbReference type="NCBI Taxonomy" id="8319"/>
    <lineage>
        <taxon>Eukaryota</taxon>
        <taxon>Metazoa</taxon>
        <taxon>Chordata</taxon>
        <taxon>Craniata</taxon>
        <taxon>Vertebrata</taxon>
        <taxon>Euteleostomi</taxon>
        <taxon>Amphibia</taxon>
        <taxon>Batrachia</taxon>
        <taxon>Caudata</taxon>
        <taxon>Salamandroidea</taxon>
        <taxon>Salamandridae</taxon>
        <taxon>Pleurodelinae</taxon>
        <taxon>Pleurodeles</taxon>
    </lineage>
</organism>
<keyword evidence="2" id="KW-1185">Reference proteome</keyword>
<proteinExistence type="predicted"/>
<accession>A0AAV7R4K8</accession>
<dbReference type="Proteomes" id="UP001066276">
    <property type="component" value="Chromosome 6"/>
</dbReference>